<keyword evidence="3" id="KW-1185">Reference proteome</keyword>
<evidence type="ECO:0000313" key="2">
    <source>
        <dbReference type="EMBL" id="KAL1189971.1"/>
    </source>
</evidence>
<accession>A0ABD0Z5I3</accession>
<gene>
    <name evidence="1" type="ORF">V5N11_027636</name>
    <name evidence="2" type="ORF">V5N11_027638</name>
</gene>
<reference evidence="2 3" key="1">
    <citation type="submission" date="2024-04" db="EMBL/GenBank/DDBJ databases">
        <title>Genome assembly C_amara_ONT_v2.</title>
        <authorList>
            <person name="Yant L."/>
            <person name="Moore C."/>
            <person name="Slenker M."/>
        </authorList>
    </citation>
    <scope>NUCLEOTIDE SEQUENCE [LARGE SCALE GENOMIC DNA]</scope>
    <source>
        <tissue evidence="2">Leaf</tissue>
    </source>
</reference>
<dbReference type="EMBL" id="JBANAX010000883">
    <property type="protein sequence ID" value="KAL1189969.1"/>
    <property type="molecule type" value="Genomic_DNA"/>
</dbReference>
<name>A0ABD0Z5I3_CARAN</name>
<proteinExistence type="predicted"/>
<sequence length="134" mass="15505">MLARVYRSESFATAARLMSTILIHRRVSTKGTFPKSLPSLSQGTFGGEELKLSSGFHYIKSLDNAIDLFDEMARSRPLYSEIDFNKVMGIIVRMNRPDVVISLYQKMEMLHYSDKMFLQLSQVVLCFVYIWKDH</sequence>
<evidence type="ECO:0000313" key="3">
    <source>
        <dbReference type="Proteomes" id="UP001558713"/>
    </source>
</evidence>
<comment type="caution">
    <text evidence="2">The sequence shown here is derived from an EMBL/GenBank/DDBJ whole genome shotgun (WGS) entry which is preliminary data.</text>
</comment>
<evidence type="ECO:0000313" key="1">
    <source>
        <dbReference type="EMBL" id="KAL1189969.1"/>
    </source>
</evidence>
<dbReference type="Proteomes" id="UP001558713">
    <property type="component" value="Unassembled WGS sequence"/>
</dbReference>
<protein>
    <submittedName>
        <fullName evidence="2">Pentatricopeptide repeat-containing protein</fullName>
    </submittedName>
</protein>
<organism evidence="2 3">
    <name type="scientific">Cardamine amara subsp. amara</name>
    <dbReference type="NCBI Taxonomy" id="228776"/>
    <lineage>
        <taxon>Eukaryota</taxon>
        <taxon>Viridiplantae</taxon>
        <taxon>Streptophyta</taxon>
        <taxon>Embryophyta</taxon>
        <taxon>Tracheophyta</taxon>
        <taxon>Spermatophyta</taxon>
        <taxon>Magnoliopsida</taxon>
        <taxon>eudicotyledons</taxon>
        <taxon>Gunneridae</taxon>
        <taxon>Pentapetalae</taxon>
        <taxon>rosids</taxon>
        <taxon>malvids</taxon>
        <taxon>Brassicales</taxon>
        <taxon>Brassicaceae</taxon>
        <taxon>Cardamineae</taxon>
        <taxon>Cardamine</taxon>
    </lineage>
</organism>
<dbReference type="EMBL" id="JBANAX010000883">
    <property type="protein sequence ID" value="KAL1189971.1"/>
    <property type="molecule type" value="Genomic_DNA"/>
</dbReference>
<dbReference type="AlphaFoldDB" id="A0ABD0Z5I3"/>